<gene>
    <name evidence="4" type="ORF">UR67_C0007G0066</name>
</gene>
<feature type="transmembrane region" description="Helical" evidence="2">
    <location>
        <begin position="103"/>
        <end position="124"/>
    </location>
</feature>
<reference evidence="4 5" key="1">
    <citation type="journal article" date="2015" name="Nature">
        <title>rRNA introns, odd ribosomes, and small enigmatic genomes across a large radiation of phyla.</title>
        <authorList>
            <person name="Brown C.T."/>
            <person name="Hug L.A."/>
            <person name="Thomas B.C."/>
            <person name="Sharon I."/>
            <person name="Castelle C.J."/>
            <person name="Singh A."/>
            <person name="Wilkins M.J."/>
            <person name="Williams K.H."/>
            <person name="Banfield J.F."/>
        </authorList>
    </citation>
    <scope>NUCLEOTIDE SEQUENCE [LARGE SCALE GENOMIC DNA]</scope>
</reference>
<evidence type="ECO:0000313" key="5">
    <source>
        <dbReference type="Proteomes" id="UP000034581"/>
    </source>
</evidence>
<name>A0A0G0BZR8_UNCC3</name>
<keyword evidence="2" id="KW-1133">Transmembrane helix</keyword>
<keyword evidence="2" id="KW-0812">Transmembrane</keyword>
<dbReference type="AlphaFoldDB" id="A0A0G0BZR8"/>
<dbReference type="EMBL" id="LBQB01000007">
    <property type="protein sequence ID" value="KKP69361.1"/>
    <property type="molecule type" value="Genomic_DNA"/>
</dbReference>
<feature type="region of interest" description="Disordered" evidence="1">
    <location>
        <begin position="1"/>
        <end position="30"/>
    </location>
</feature>
<feature type="transmembrane region" description="Helical" evidence="2">
    <location>
        <begin position="79"/>
        <end position="96"/>
    </location>
</feature>
<feature type="transmembrane region" description="Helical" evidence="2">
    <location>
        <begin position="50"/>
        <end position="67"/>
    </location>
</feature>
<evidence type="ECO:0000256" key="2">
    <source>
        <dbReference type="SAM" id="Phobius"/>
    </source>
</evidence>
<sequence>MVNKKQTEEKIQPEEKEEVKESKQNDKQKEDKQFVKEIHYIKEDHGSNPFGAFILIGLGVIFLLNNFNILPWSVWGTLWRFWPVFLILGGLQIVLGKSFIAKWLVAILGLATITIIVCLSLSSVNSQLENYMHNRFSWWPENSVFNLSEQELKQDQITVAKDAYEGVLSRELTVDIGVSEFSITDDDTYNYLDITSSYYDDFGKPSLEKRFKDGVLSLDFSTESGVFFFGRIFDSNKVKYDFSMGQTGIPTDINIDLGTGKGTVNFDKMNLNTLNAEVGTGSISFNLGQYALPSSKITIKIGTGSAKITLPKNTELKLKYEIGTGKIELNDTEIKGDGNYISDKFDSSTYKVEFDVDIGTGSMEIVTE</sequence>
<organism evidence="4 5">
    <name type="scientific">candidate division CPR3 bacterium GW2011_GWF2_35_18</name>
    <dbReference type="NCBI Taxonomy" id="1618350"/>
    <lineage>
        <taxon>Bacteria</taxon>
        <taxon>Bacteria division CPR3</taxon>
    </lineage>
</organism>
<keyword evidence="2" id="KW-0472">Membrane</keyword>
<feature type="domain" description="LiaI-LiaF-like transmembrane region" evidence="3">
    <location>
        <begin position="50"/>
        <end position="93"/>
    </location>
</feature>
<evidence type="ECO:0000313" key="4">
    <source>
        <dbReference type="EMBL" id="KKP69361.1"/>
    </source>
</evidence>
<dbReference type="STRING" id="1618350.UR67_C0007G0066"/>
<proteinExistence type="predicted"/>
<evidence type="ECO:0000259" key="3">
    <source>
        <dbReference type="Pfam" id="PF18917"/>
    </source>
</evidence>
<dbReference type="Pfam" id="PF18917">
    <property type="entry name" value="LiaI-LiaF-like_TM1"/>
    <property type="match status" value="1"/>
</dbReference>
<dbReference type="Proteomes" id="UP000034581">
    <property type="component" value="Unassembled WGS sequence"/>
</dbReference>
<protein>
    <recommendedName>
        <fullName evidence="3">LiaI-LiaF-like transmembrane region domain-containing protein</fullName>
    </recommendedName>
</protein>
<dbReference type="PATRIC" id="fig|1618350.3.peg.948"/>
<dbReference type="InterPro" id="IPR043726">
    <property type="entry name" value="LiaI-LiaF-like_TM1"/>
</dbReference>
<accession>A0A0G0BZR8</accession>
<comment type="caution">
    <text evidence="4">The sequence shown here is derived from an EMBL/GenBank/DDBJ whole genome shotgun (WGS) entry which is preliminary data.</text>
</comment>
<evidence type="ECO:0000256" key="1">
    <source>
        <dbReference type="SAM" id="MobiDB-lite"/>
    </source>
</evidence>